<dbReference type="Proteomes" id="UP000007800">
    <property type="component" value="Unassembled WGS sequence"/>
</dbReference>
<sequence>MKSLSKYSTHFKVGVAVGVLGEVLSGVANAAYRVQLGLELVKRSQQDLPIDNLQCNAAGFQSFMNGLQLVMIIATIALFIVRIQRRRGVSRIFVALCSVGMIGFAVGGILGIVLMPGGCFINEVIWAKILGCIGHGFVITSALLFVLAPEMRQSLKDMETTQLNPQGVVYASA</sequence>
<keyword evidence="1" id="KW-0812">Transmembrane</keyword>
<dbReference type="AlphaFoldDB" id="C5KPV9"/>
<evidence type="ECO:0000256" key="1">
    <source>
        <dbReference type="SAM" id="Phobius"/>
    </source>
</evidence>
<feature type="transmembrane region" description="Helical" evidence="1">
    <location>
        <begin position="125"/>
        <end position="148"/>
    </location>
</feature>
<keyword evidence="3" id="KW-1185">Reference proteome</keyword>
<reference evidence="2 3" key="1">
    <citation type="submission" date="2008-07" db="EMBL/GenBank/DDBJ databases">
        <authorList>
            <person name="El-Sayed N."/>
            <person name="Caler E."/>
            <person name="Inman J."/>
            <person name="Amedeo P."/>
            <person name="Hass B."/>
            <person name="Wortman J."/>
        </authorList>
    </citation>
    <scope>NUCLEOTIDE SEQUENCE [LARGE SCALE GENOMIC DNA]</scope>
    <source>
        <strain evidence="3">ATCC 50983 / TXsc</strain>
    </source>
</reference>
<dbReference type="OrthoDB" id="448494at2759"/>
<keyword evidence="1" id="KW-1133">Transmembrane helix</keyword>
<name>C5KPV9_PERM5</name>
<dbReference type="RefSeq" id="XP_002781711.1">
    <property type="nucleotide sequence ID" value="XM_002781665.1"/>
</dbReference>
<dbReference type="GeneID" id="9042247"/>
<protein>
    <submittedName>
        <fullName evidence="2">Uncharacterized protein</fullName>
    </submittedName>
</protein>
<feature type="transmembrane region" description="Helical" evidence="1">
    <location>
        <begin position="93"/>
        <end position="113"/>
    </location>
</feature>
<accession>C5KPV9</accession>
<evidence type="ECO:0000313" key="2">
    <source>
        <dbReference type="EMBL" id="EER13506.1"/>
    </source>
</evidence>
<dbReference type="InParanoid" id="C5KPV9"/>
<organism evidence="3">
    <name type="scientific">Perkinsus marinus (strain ATCC 50983 / TXsc)</name>
    <dbReference type="NCBI Taxonomy" id="423536"/>
    <lineage>
        <taxon>Eukaryota</taxon>
        <taxon>Sar</taxon>
        <taxon>Alveolata</taxon>
        <taxon>Perkinsozoa</taxon>
        <taxon>Perkinsea</taxon>
        <taxon>Perkinsida</taxon>
        <taxon>Perkinsidae</taxon>
        <taxon>Perkinsus</taxon>
    </lineage>
</organism>
<keyword evidence="1" id="KW-0472">Membrane</keyword>
<dbReference type="EMBL" id="GG675180">
    <property type="protein sequence ID" value="EER13506.1"/>
    <property type="molecule type" value="Genomic_DNA"/>
</dbReference>
<gene>
    <name evidence="2" type="ORF">Pmar_PMAR000093</name>
</gene>
<evidence type="ECO:0000313" key="3">
    <source>
        <dbReference type="Proteomes" id="UP000007800"/>
    </source>
</evidence>
<proteinExistence type="predicted"/>
<feature type="transmembrane region" description="Helical" evidence="1">
    <location>
        <begin position="63"/>
        <end position="81"/>
    </location>
</feature>